<reference evidence="1" key="1">
    <citation type="submission" date="2023-05" db="EMBL/GenBank/DDBJ databases">
        <authorList>
            <person name="Huff M."/>
        </authorList>
    </citation>
    <scope>NUCLEOTIDE SEQUENCE</scope>
</reference>
<dbReference type="AlphaFoldDB" id="A0AAD1Z9H1"/>
<proteinExistence type="predicted"/>
<gene>
    <name evidence="1" type="ORF">FPE_LOCUS13077</name>
</gene>
<evidence type="ECO:0000313" key="2">
    <source>
        <dbReference type="Proteomes" id="UP000834106"/>
    </source>
</evidence>
<keyword evidence="2" id="KW-1185">Reference proteome</keyword>
<sequence>MDVDEENTVSASIADSSTVGADDQTVVPAIDTMFIQLVQPIIVLLITTPAVPPIGPLPAVPLPVPQPLATLPVRPPVVRPTLAQNETRELVILIQTNMRQDQVLPVQVNLTNTRSQKRSDWEMERRDHLRMLIAKLDTERQLERLMKAHEDEEAAAASVPNEMEEDIPYPFYTDRSRALLEAH</sequence>
<protein>
    <submittedName>
        <fullName evidence="1">Uncharacterized protein</fullName>
    </submittedName>
</protein>
<accession>A0AAD1Z9H1</accession>
<dbReference type="Proteomes" id="UP000834106">
    <property type="component" value="Chromosome 8"/>
</dbReference>
<dbReference type="EMBL" id="OU503043">
    <property type="protein sequence ID" value="CAI9765647.1"/>
    <property type="molecule type" value="Genomic_DNA"/>
</dbReference>
<organism evidence="1 2">
    <name type="scientific">Fraxinus pennsylvanica</name>
    <dbReference type="NCBI Taxonomy" id="56036"/>
    <lineage>
        <taxon>Eukaryota</taxon>
        <taxon>Viridiplantae</taxon>
        <taxon>Streptophyta</taxon>
        <taxon>Embryophyta</taxon>
        <taxon>Tracheophyta</taxon>
        <taxon>Spermatophyta</taxon>
        <taxon>Magnoliopsida</taxon>
        <taxon>eudicotyledons</taxon>
        <taxon>Gunneridae</taxon>
        <taxon>Pentapetalae</taxon>
        <taxon>asterids</taxon>
        <taxon>lamiids</taxon>
        <taxon>Lamiales</taxon>
        <taxon>Oleaceae</taxon>
        <taxon>Oleeae</taxon>
        <taxon>Fraxinus</taxon>
    </lineage>
</organism>
<evidence type="ECO:0000313" key="1">
    <source>
        <dbReference type="EMBL" id="CAI9765647.1"/>
    </source>
</evidence>
<name>A0AAD1Z9H1_9LAMI</name>